<dbReference type="EMBL" id="JAHESC010000022">
    <property type="protein sequence ID" value="MBT1688005.1"/>
    <property type="molecule type" value="Genomic_DNA"/>
</dbReference>
<evidence type="ECO:0000259" key="1">
    <source>
        <dbReference type="Pfam" id="PF19077"/>
    </source>
</evidence>
<dbReference type="Gene3D" id="2.60.40.3440">
    <property type="match status" value="1"/>
</dbReference>
<dbReference type="Pfam" id="PF19077">
    <property type="entry name" value="Big_13"/>
    <property type="match status" value="1"/>
</dbReference>
<evidence type="ECO:0000313" key="2">
    <source>
        <dbReference type="EMBL" id="MBT1688005.1"/>
    </source>
</evidence>
<reference evidence="2 3" key="1">
    <citation type="submission" date="2021-05" db="EMBL/GenBank/DDBJ databases">
        <title>A Polyphasic approach of four new species of the genus Ohtaekwangia: Ohtaekwangia histidinii sp. nov., Ohtaekwangia cretensis sp. nov., Ohtaekwangia indiensis sp. nov., Ohtaekwangia reichenbachii sp. nov. from diverse environment.</title>
        <authorList>
            <person name="Octaviana S."/>
        </authorList>
    </citation>
    <scope>NUCLEOTIDE SEQUENCE [LARGE SCALE GENOMIC DNA]</scope>
    <source>
        <strain evidence="2 3">PWU37</strain>
    </source>
</reference>
<dbReference type="InterPro" id="IPR013783">
    <property type="entry name" value="Ig-like_fold"/>
</dbReference>
<dbReference type="Gene3D" id="2.60.40.10">
    <property type="entry name" value="Immunoglobulins"/>
    <property type="match status" value="1"/>
</dbReference>
<protein>
    <submittedName>
        <fullName evidence="2">Tandem-95 repeat protein</fullName>
    </submittedName>
</protein>
<accession>A0AAP2DC79</accession>
<name>A0AAP2DC79_9BACT</name>
<comment type="caution">
    <text evidence="2">The sequence shown here is derived from an EMBL/GenBank/DDBJ whole genome shotgun (WGS) entry which is preliminary data.</text>
</comment>
<dbReference type="Proteomes" id="UP001319180">
    <property type="component" value="Unassembled WGS sequence"/>
</dbReference>
<feature type="domain" description="Bacterial Ig-like" evidence="1">
    <location>
        <begin position="825"/>
        <end position="881"/>
    </location>
</feature>
<dbReference type="RefSeq" id="WP_254091234.1">
    <property type="nucleotide sequence ID" value="NZ_JAHESC010000022.1"/>
</dbReference>
<evidence type="ECO:0000313" key="3">
    <source>
        <dbReference type="Proteomes" id="UP001319180"/>
    </source>
</evidence>
<dbReference type="Pfam" id="PF17963">
    <property type="entry name" value="Big_9"/>
    <property type="match status" value="3"/>
</dbReference>
<dbReference type="NCBIfam" id="NF012211">
    <property type="entry name" value="tand_rpt_95"/>
    <property type="match status" value="2"/>
</dbReference>
<sequence length="982" mass="103242">MLAGTAPDFNRALLTAVITLGVPGEDSLLIRPVTSGEGITLQGRKVLYKGVVVGTYQPALAWSSLTVRFNERATAASITAVIRSLAYTNVNTVNPTVAPRNIQVAVSDGYGSVSTTSVVWIEILMPRPAPVATSDYYRVSEGQTSLVIPAPGVLKNDYHPDKRPFEAKLTRDTPVGHVVVGRDGSVHYTPQPGTTGTYTATYTNCDNWGVCVSETITFQVGGENEAPQPIPDHYPLKEHQGLFIGSVGNGVLGNDTDPNSGSGIVLTASLVSSPEHGTLTFYPNGTFLYHPAADYHGDDTFRYKACDTDNACAESIVTIAVADVDYPPYVPDIILAVPDTTWLTSDLLQNVINYDKDVLQATFLTEPTWGKLVHLADESTFSYISRSNQEGIERLLYQVCDGSMQCDTAAVVITVTNANNRPAVFLPAILSAREDTPTPLSDISFADPDAGNNPVRVTFEAIQTGSAMTAGTLPPGLSIVRTGSRIINITGPISSINTWLKEQGLMYTPVKDATSGQSIRVVINDLGNTGSGGAQQAAVSKSVAIIPVNDAPVNSLPGDQTMKENELLVLTGTKAIRIHDVDAGDARISVTIAATGGVLVVSPISGGEIGAGVSSLVLTGRLDSINAALTALAFRPTRSGAAVITVTTNDLGNVGEGGPQIVTGAIHIKIAATPAVIMRVTALSPDGLYKAGDHITLAVQFNHSVWVSQGVPTLGLEAGEGSQAAYQGGSGTPQLLFDYTVQAGDITPRLEYAGRQALLLNGALLRDSLATDATVVLPMPGTASSLKGTSYLSIDGIPPAPPQIMIPAHNSTIEGDILVMAGTSEAGSRVLISMDGNAIGTTVADAVGGWDYQHAEALYVGKHTLTLQATDSAGNTSTSSGVTTLFVTRGTIVNNEEDEHRATPRAYPVPAKDILFINLGTNVQTPLGIGFVDSRGITHSNADWEWQGHTLAVNVSSLSGGLYVLLLKLENGQYKERILIVR</sequence>
<dbReference type="AlphaFoldDB" id="A0AAP2DC79"/>
<gene>
    <name evidence="2" type="ORF">KK078_15655</name>
</gene>
<proteinExistence type="predicted"/>
<dbReference type="InterPro" id="IPR044016">
    <property type="entry name" value="Big_13"/>
</dbReference>
<keyword evidence="3" id="KW-1185">Reference proteome</keyword>
<organism evidence="2 3">
    <name type="scientific">Dawidia soli</name>
    <dbReference type="NCBI Taxonomy" id="2782352"/>
    <lineage>
        <taxon>Bacteria</taxon>
        <taxon>Pseudomonadati</taxon>
        <taxon>Bacteroidota</taxon>
        <taxon>Cytophagia</taxon>
        <taxon>Cytophagales</taxon>
        <taxon>Chryseotaleaceae</taxon>
        <taxon>Dawidia</taxon>
    </lineage>
</organism>